<dbReference type="InterPro" id="IPR001110">
    <property type="entry name" value="UPF0012_CS"/>
</dbReference>
<dbReference type="GO" id="GO:0016787">
    <property type="term" value="F:hydrolase activity"/>
    <property type="evidence" value="ECO:0007669"/>
    <property type="project" value="UniProtKB-KW"/>
</dbReference>
<dbReference type="PANTHER" id="PTHR23088">
    <property type="entry name" value="NITRILASE-RELATED"/>
    <property type="match status" value="1"/>
</dbReference>
<evidence type="ECO:0000313" key="3">
    <source>
        <dbReference type="Proteomes" id="UP000547822"/>
    </source>
</evidence>
<dbReference type="SUPFAM" id="SSF56317">
    <property type="entry name" value="Carbon-nitrogen hydrolase"/>
    <property type="match status" value="1"/>
</dbReference>
<comment type="caution">
    <text evidence="2">The sequence shown here is derived from an EMBL/GenBank/DDBJ whole genome shotgun (WGS) entry which is preliminary data.</text>
</comment>
<gene>
    <name evidence="2" type="ORF">HX840_02280</name>
</gene>
<accession>A0A7K4NJA4</accession>
<keyword evidence="2" id="KW-0378">Hydrolase</keyword>
<sequence length="268" mass="29944">MKAAVVQFKASTNKEDNLTKIISYISKAASKNATLCAFPEFMMFYTSSSQTPKQLANLAETINGNFVTTIAKAVKENQIQVVGSFYEKSRKKNRVYDTSFLISKSGKVLSTYRKIHLYDALGFKESNKMVSGSRITKPVKTSIGKIGMMICYDLRFPEMARSLATAGAEVLVAPSAWVKGNMKEEHWVTINKTRAIENGCYVIAPDQVGNIYCGRSLVVDPYGKILLDMKKKQGIGFVNIDLNKVKQTRKILPLLKNRRTDIYPTLKA</sequence>
<dbReference type="PANTHER" id="PTHR23088:SF27">
    <property type="entry name" value="DEAMINATED GLUTATHIONE AMIDASE"/>
    <property type="match status" value="1"/>
</dbReference>
<dbReference type="CDD" id="cd07581">
    <property type="entry name" value="nitrilase_3"/>
    <property type="match status" value="1"/>
</dbReference>
<dbReference type="InterPro" id="IPR003010">
    <property type="entry name" value="C-N_Hydrolase"/>
</dbReference>
<feature type="domain" description="CN hydrolase" evidence="1">
    <location>
        <begin position="1"/>
        <end position="242"/>
    </location>
</feature>
<dbReference type="PROSITE" id="PS50263">
    <property type="entry name" value="CN_HYDROLASE"/>
    <property type="match status" value="1"/>
</dbReference>
<dbReference type="Pfam" id="PF00795">
    <property type="entry name" value="CN_hydrolase"/>
    <property type="match status" value="1"/>
</dbReference>
<evidence type="ECO:0000313" key="2">
    <source>
        <dbReference type="EMBL" id="NWK00722.1"/>
    </source>
</evidence>
<name>A0A7K4NJA4_9ARCH</name>
<dbReference type="InterPro" id="IPR036526">
    <property type="entry name" value="C-N_Hydrolase_sf"/>
</dbReference>
<evidence type="ECO:0000259" key="1">
    <source>
        <dbReference type="PROSITE" id="PS50263"/>
    </source>
</evidence>
<reference evidence="2 3" key="1">
    <citation type="journal article" date="2019" name="Environ. Microbiol.">
        <title>Genomics insights into ecotype formation of ammonia-oxidizing archaea in the deep ocean.</title>
        <authorList>
            <person name="Wang Y."/>
            <person name="Huang J.M."/>
            <person name="Cui G.J."/>
            <person name="Nunoura T."/>
            <person name="Takaki Y."/>
            <person name="Li W.L."/>
            <person name="Li J."/>
            <person name="Gao Z.M."/>
            <person name="Takai K."/>
            <person name="Zhang A.Q."/>
            <person name="Stepanauskas R."/>
        </authorList>
    </citation>
    <scope>NUCLEOTIDE SEQUENCE [LARGE SCALE GENOMIC DNA]</scope>
    <source>
        <strain evidence="2 3">T1L9</strain>
    </source>
</reference>
<dbReference type="Gene3D" id="3.60.110.10">
    <property type="entry name" value="Carbon-nitrogen hydrolase"/>
    <property type="match status" value="1"/>
</dbReference>
<dbReference type="EMBL" id="JACATD010000002">
    <property type="protein sequence ID" value="NWK00722.1"/>
    <property type="molecule type" value="Genomic_DNA"/>
</dbReference>
<dbReference type="Proteomes" id="UP000547822">
    <property type="component" value="Unassembled WGS sequence"/>
</dbReference>
<dbReference type="PROSITE" id="PS01227">
    <property type="entry name" value="UPF0012"/>
    <property type="match status" value="1"/>
</dbReference>
<dbReference type="AlphaFoldDB" id="A0A7K4NJA4"/>
<organism evidence="2 3">
    <name type="scientific">Marine Group I thaumarchaeote</name>
    <dbReference type="NCBI Taxonomy" id="2511932"/>
    <lineage>
        <taxon>Archaea</taxon>
        <taxon>Nitrososphaerota</taxon>
        <taxon>Marine Group I</taxon>
    </lineage>
</organism>
<proteinExistence type="predicted"/>
<protein>
    <submittedName>
        <fullName evidence="2">Carbon-nitrogen hydrolase family protein</fullName>
    </submittedName>
</protein>